<reference evidence="1" key="1">
    <citation type="submission" date="2020-12" db="EMBL/GenBank/DDBJ databases">
        <authorList>
            <person name="Iha C."/>
        </authorList>
    </citation>
    <scope>NUCLEOTIDE SEQUENCE</scope>
</reference>
<evidence type="ECO:0000313" key="2">
    <source>
        <dbReference type="Proteomes" id="UP000708148"/>
    </source>
</evidence>
<gene>
    <name evidence="1" type="ORF">OSTQU699_LOCUS8649</name>
</gene>
<dbReference type="Gene3D" id="1.20.1270.60">
    <property type="entry name" value="Arfaptin homology (AH) domain/BAR domain"/>
    <property type="match status" value="1"/>
</dbReference>
<dbReference type="AlphaFoldDB" id="A0A8S1JB37"/>
<accession>A0A8S1JB37</accession>
<dbReference type="EMBL" id="CAJHUC010002145">
    <property type="protein sequence ID" value="CAD7703292.1"/>
    <property type="molecule type" value="Genomic_DNA"/>
</dbReference>
<evidence type="ECO:0000313" key="1">
    <source>
        <dbReference type="EMBL" id="CAD7703292.1"/>
    </source>
</evidence>
<sequence length="326" mass="36858">MGVGWRRTNEALKQKWNVASNDKGFVVTSNSRNEMMMRDAEKFAYQLRKVEAHVKRMQKDAHEMISDTRNIMLCSLPRTFDFTPSGQAVPEDPDPKLIGQSVQLDRFASADALLKQRLDEEVSEPLEAWLAAFLDVQSRMRKLEALRLELDSRRRTVDNLYAVAERQKQGLEAGSAKLREKHEATLRTLQHKESKKNAVLAAFQEHESNTYQALYTLLKDTTCLKDYTAVAYSILQDVFGTACTAFDTRGFHVQGIPSYSPHATAEWNIPTQQGPALHKSSSGRGFFRTLSGAFRSRKTDSANTEEAQYCGNGHSAFDNMSMGWHL</sequence>
<protein>
    <submittedName>
        <fullName evidence="1">Uncharacterized protein</fullName>
    </submittedName>
</protein>
<dbReference type="OrthoDB" id="511530at2759"/>
<name>A0A8S1JB37_9CHLO</name>
<comment type="caution">
    <text evidence="1">The sequence shown here is derived from an EMBL/GenBank/DDBJ whole genome shotgun (WGS) entry which is preliminary data.</text>
</comment>
<keyword evidence="2" id="KW-1185">Reference proteome</keyword>
<organism evidence="1 2">
    <name type="scientific">Ostreobium quekettii</name>
    <dbReference type="NCBI Taxonomy" id="121088"/>
    <lineage>
        <taxon>Eukaryota</taxon>
        <taxon>Viridiplantae</taxon>
        <taxon>Chlorophyta</taxon>
        <taxon>core chlorophytes</taxon>
        <taxon>Ulvophyceae</taxon>
        <taxon>TCBD clade</taxon>
        <taxon>Bryopsidales</taxon>
        <taxon>Ostreobineae</taxon>
        <taxon>Ostreobiaceae</taxon>
        <taxon>Ostreobium</taxon>
    </lineage>
</organism>
<proteinExistence type="predicted"/>
<dbReference type="InterPro" id="IPR027267">
    <property type="entry name" value="AH/BAR_dom_sf"/>
</dbReference>
<dbReference type="SUPFAM" id="SSF103657">
    <property type="entry name" value="BAR/IMD domain-like"/>
    <property type="match status" value="1"/>
</dbReference>
<dbReference type="Proteomes" id="UP000708148">
    <property type="component" value="Unassembled WGS sequence"/>
</dbReference>